<dbReference type="STRING" id="4533.J3KZD8"/>
<evidence type="ECO:0000256" key="2">
    <source>
        <dbReference type="SAM" id="SignalP"/>
    </source>
</evidence>
<keyword evidence="1" id="KW-0472">Membrane</keyword>
<reference evidence="3" key="1">
    <citation type="journal article" date="2013" name="Nat. Commun.">
        <title>Whole-genome sequencing of Oryza brachyantha reveals mechanisms underlying Oryza genome evolution.</title>
        <authorList>
            <person name="Chen J."/>
            <person name="Huang Q."/>
            <person name="Gao D."/>
            <person name="Wang J."/>
            <person name="Lang Y."/>
            <person name="Liu T."/>
            <person name="Li B."/>
            <person name="Bai Z."/>
            <person name="Luis Goicoechea J."/>
            <person name="Liang C."/>
            <person name="Chen C."/>
            <person name="Zhang W."/>
            <person name="Sun S."/>
            <person name="Liao Y."/>
            <person name="Zhang X."/>
            <person name="Yang L."/>
            <person name="Song C."/>
            <person name="Wang M."/>
            <person name="Shi J."/>
            <person name="Liu G."/>
            <person name="Liu J."/>
            <person name="Zhou H."/>
            <person name="Zhou W."/>
            <person name="Yu Q."/>
            <person name="An N."/>
            <person name="Chen Y."/>
            <person name="Cai Q."/>
            <person name="Wang B."/>
            <person name="Liu B."/>
            <person name="Min J."/>
            <person name="Huang Y."/>
            <person name="Wu H."/>
            <person name="Li Z."/>
            <person name="Zhang Y."/>
            <person name="Yin Y."/>
            <person name="Song W."/>
            <person name="Jiang J."/>
            <person name="Jackson S.A."/>
            <person name="Wing R.A."/>
            <person name="Wang J."/>
            <person name="Chen M."/>
        </authorList>
    </citation>
    <scope>NUCLEOTIDE SEQUENCE [LARGE SCALE GENOMIC DNA]</scope>
    <source>
        <strain evidence="3">cv. IRGC 101232</strain>
    </source>
</reference>
<evidence type="ECO:0000256" key="1">
    <source>
        <dbReference type="SAM" id="Phobius"/>
    </source>
</evidence>
<dbReference type="EnsemblPlants" id="OB01G23440.1">
    <property type="protein sequence ID" value="OB01G23440.1"/>
    <property type="gene ID" value="OB01G23440"/>
</dbReference>
<protein>
    <submittedName>
        <fullName evidence="3">Uncharacterized protein</fullName>
    </submittedName>
</protein>
<name>J3KZD8_ORYBR</name>
<proteinExistence type="predicted"/>
<feature type="chain" id="PRO_5003772921" evidence="2">
    <location>
        <begin position="24"/>
        <end position="197"/>
    </location>
</feature>
<dbReference type="HOGENOM" id="CLU_1615108_0_0_1"/>
<feature type="transmembrane region" description="Helical" evidence="1">
    <location>
        <begin position="65"/>
        <end position="88"/>
    </location>
</feature>
<keyword evidence="4" id="KW-1185">Reference proteome</keyword>
<dbReference type="Proteomes" id="UP000006038">
    <property type="component" value="Chromosome 1"/>
</dbReference>
<keyword evidence="2" id="KW-0732">Signal</keyword>
<accession>J3KZD8</accession>
<keyword evidence="1" id="KW-1133">Transmembrane helix</keyword>
<keyword evidence="1" id="KW-0812">Transmembrane</keyword>
<organism evidence="3">
    <name type="scientific">Oryza brachyantha</name>
    <name type="common">malo sina</name>
    <dbReference type="NCBI Taxonomy" id="4533"/>
    <lineage>
        <taxon>Eukaryota</taxon>
        <taxon>Viridiplantae</taxon>
        <taxon>Streptophyta</taxon>
        <taxon>Embryophyta</taxon>
        <taxon>Tracheophyta</taxon>
        <taxon>Spermatophyta</taxon>
        <taxon>Magnoliopsida</taxon>
        <taxon>Liliopsida</taxon>
        <taxon>Poales</taxon>
        <taxon>Poaceae</taxon>
        <taxon>BOP clade</taxon>
        <taxon>Oryzoideae</taxon>
        <taxon>Oryzeae</taxon>
        <taxon>Oryzinae</taxon>
        <taxon>Oryza</taxon>
    </lineage>
</organism>
<feature type="signal peptide" evidence="2">
    <location>
        <begin position="1"/>
        <end position="23"/>
    </location>
</feature>
<evidence type="ECO:0000313" key="3">
    <source>
        <dbReference type="EnsemblPlants" id="OB01G23440.1"/>
    </source>
</evidence>
<reference evidence="3" key="2">
    <citation type="submission" date="2013-04" db="UniProtKB">
        <authorList>
            <consortium name="EnsemblPlants"/>
        </authorList>
    </citation>
    <scope>IDENTIFICATION</scope>
</reference>
<dbReference type="Gramene" id="OB01G23440.1">
    <property type="protein sequence ID" value="OB01G23440.1"/>
    <property type="gene ID" value="OB01G23440"/>
</dbReference>
<sequence>SSSFVLRLLVVDVGEAALAAVVAVEVVGHEGAGAALGVGALLAEAGDLAGGVVDLVELEHGELDLLVLVLLLLGLGVGLLLALLGAAAEAEHQVEGRLLLDVVVGEGAAVLELLAGEDEALLVRRDPLLVLDLGLHVVDGVRGLHLQRDGLPRQGLHEDLHLGQTLSPPAAAAAAPPTCDRRRRRRFSFSRGARGWM</sequence>
<dbReference type="OMA" id="IGHEGSC"/>
<dbReference type="AlphaFoldDB" id="J3KZD8"/>
<evidence type="ECO:0000313" key="4">
    <source>
        <dbReference type="Proteomes" id="UP000006038"/>
    </source>
</evidence>
<dbReference type="eggNOG" id="ENOG502S0AY">
    <property type="taxonomic scope" value="Eukaryota"/>
</dbReference>